<dbReference type="PANTHER" id="PTHR46310">
    <property type="entry name" value="AMIDASE 1"/>
    <property type="match status" value="1"/>
</dbReference>
<name>A0A9P4QYL7_9PLEO</name>
<dbReference type="OrthoDB" id="5423360at2759"/>
<protein>
    <submittedName>
        <fullName evidence="2">Amidase signature enzyme</fullName>
    </submittedName>
</protein>
<evidence type="ECO:0000313" key="2">
    <source>
        <dbReference type="EMBL" id="KAF2733281.1"/>
    </source>
</evidence>
<dbReference type="InterPro" id="IPR036928">
    <property type="entry name" value="AS_sf"/>
</dbReference>
<gene>
    <name evidence="2" type="ORF">EJ04DRAFT_495437</name>
</gene>
<dbReference type="Pfam" id="PF01425">
    <property type="entry name" value="Amidase"/>
    <property type="match status" value="1"/>
</dbReference>
<reference evidence="2" key="1">
    <citation type="journal article" date="2020" name="Stud. Mycol.">
        <title>101 Dothideomycetes genomes: a test case for predicting lifestyles and emergence of pathogens.</title>
        <authorList>
            <person name="Haridas S."/>
            <person name="Albert R."/>
            <person name="Binder M."/>
            <person name="Bloem J."/>
            <person name="Labutti K."/>
            <person name="Salamov A."/>
            <person name="Andreopoulos B."/>
            <person name="Baker S."/>
            <person name="Barry K."/>
            <person name="Bills G."/>
            <person name="Bluhm B."/>
            <person name="Cannon C."/>
            <person name="Castanera R."/>
            <person name="Culley D."/>
            <person name="Daum C."/>
            <person name="Ezra D."/>
            <person name="Gonzalez J."/>
            <person name="Henrissat B."/>
            <person name="Kuo A."/>
            <person name="Liang C."/>
            <person name="Lipzen A."/>
            <person name="Lutzoni F."/>
            <person name="Magnuson J."/>
            <person name="Mondo S."/>
            <person name="Nolan M."/>
            <person name="Ohm R."/>
            <person name="Pangilinan J."/>
            <person name="Park H.-J."/>
            <person name="Ramirez L."/>
            <person name="Alfaro M."/>
            <person name="Sun H."/>
            <person name="Tritt A."/>
            <person name="Yoshinaga Y."/>
            <person name="Zwiers L.-H."/>
            <person name="Turgeon B."/>
            <person name="Goodwin S."/>
            <person name="Spatafora J."/>
            <person name="Crous P."/>
            <person name="Grigoriev I."/>
        </authorList>
    </citation>
    <scope>NUCLEOTIDE SEQUENCE</scope>
    <source>
        <strain evidence="2">CBS 125425</strain>
    </source>
</reference>
<keyword evidence="3" id="KW-1185">Reference proteome</keyword>
<dbReference type="EMBL" id="ML996163">
    <property type="protein sequence ID" value="KAF2733281.1"/>
    <property type="molecule type" value="Genomic_DNA"/>
</dbReference>
<comment type="caution">
    <text evidence="2">The sequence shown here is derived from an EMBL/GenBank/DDBJ whole genome shotgun (WGS) entry which is preliminary data.</text>
</comment>
<dbReference type="Gene3D" id="3.90.1300.10">
    <property type="entry name" value="Amidase signature (AS) domain"/>
    <property type="match status" value="2"/>
</dbReference>
<organism evidence="2 3">
    <name type="scientific">Polyplosphaeria fusca</name>
    <dbReference type="NCBI Taxonomy" id="682080"/>
    <lineage>
        <taxon>Eukaryota</taxon>
        <taxon>Fungi</taxon>
        <taxon>Dikarya</taxon>
        <taxon>Ascomycota</taxon>
        <taxon>Pezizomycotina</taxon>
        <taxon>Dothideomycetes</taxon>
        <taxon>Pleosporomycetidae</taxon>
        <taxon>Pleosporales</taxon>
        <taxon>Tetraplosphaeriaceae</taxon>
        <taxon>Polyplosphaeria</taxon>
    </lineage>
</organism>
<evidence type="ECO:0000313" key="3">
    <source>
        <dbReference type="Proteomes" id="UP000799444"/>
    </source>
</evidence>
<accession>A0A9P4QYL7</accession>
<dbReference type="InterPro" id="IPR023631">
    <property type="entry name" value="Amidase_dom"/>
</dbReference>
<dbReference type="SUPFAM" id="SSF75304">
    <property type="entry name" value="Amidase signature (AS) enzymes"/>
    <property type="match status" value="1"/>
</dbReference>
<feature type="domain" description="Amidase" evidence="1">
    <location>
        <begin position="2"/>
        <end position="73"/>
    </location>
</feature>
<dbReference type="AlphaFoldDB" id="A0A9P4QYL7"/>
<dbReference type="Proteomes" id="UP000799444">
    <property type="component" value="Unassembled WGS sequence"/>
</dbReference>
<sequence length="307" mass="33274">MLIDLGAVVVGKTKTTQFALGERPTGDYVDQLAPFNPRGDGYQHPQGSSCGTGAGVASYSWLDFGTGSDTGGSEFWPTPNDTSMPLYNTFISTLSTFLNATTESINTNASFNAYTNTSAGIAAFLGLTYSNITNYDQFRLLAQPFKQQYQRTFGHAPYWNPVTRARWTRGASLPPSSYAFATSAYRTFQSWFRASLLPTCESALVLYPMGPGIPDYRDEYTGPPSAVFASGFPGTVMSVLAELPDYTVPIGERVYYSRVEEREERLPVTVGIVGGKGCDGMLVDLVAELAGKGVGFVGEVKAGRRMY</sequence>
<dbReference type="PANTHER" id="PTHR46310:SF7">
    <property type="entry name" value="AMIDASE 1"/>
    <property type="match status" value="1"/>
</dbReference>
<proteinExistence type="predicted"/>
<evidence type="ECO:0000259" key="1">
    <source>
        <dbReference type="Pfam" id="PF01425"/>
    </source>
</evidence>